<protein>
    <recommendedName>
        <fullName evidence="1">VWFA domain-containing protein</fullName>
    </recommendedName>
</protein>
<proteinExistence type="predicted"/>
<dbReference type="PANTHER" id="PTHR10579:SF156">
    <property type="entry name" value="VWFA DOMAIN-CONTAINING PROTEIN"/>
    <property type="match status" value="1"/>
</dbReference>
<dbReference type="InterPro" id="IPR036465">
    <property type="entry name" value="vWFA_dom_sf"/>
</dbReference>
<dbReference type="PROSITE" id="PS50234">
    <property type="entry name" value="VWFA"/>
    <property type="match status" value="1"/>
</dbReference>
<name>A0A084ANK7_STACB</name>
<feature type="domain" description="VWFA" evidence="1">
    <location>
        <begin position="81"/>
        <end position="269"/>
    </location>
</feature>
<dbReference type="PANTHER" id="PTHR10579">
    <property type="entry name" value="CALCIUM-ACTIVATED CHLORIDE CHANNEL REGULATOR"/>
    <property type="match status" value="1"/>
</dbReference>
<dbReference type="SUPFAM" id="SSF53300">
    <property type="entry name" value="vWA-like"/>
    <property type="match status" value="1"/>
</dbReference>
<accession>A0A084ANK7</accession>
<dbReference type="InterPro" id="IPR036844">
    <property type="entry name" value="Hint_dom_sf"/>
</dbReference>
<reference evidence="2 3" key="1">
    <citation type="journal article" date="2014" name="BMC Genomics">
        <title>Comparative genome sequencing reveals chemotype-specific gene clusters in the toxigenic black mold Stachybotrys.</title>
        <authorList>
            <person name="Semeiks J."/>
            <person name="Borek D."/>
            <person name="Otwinowski Z."/>
            <person name="Grishin N.V."/>
        </authorList>
    </citation>
    <scope>NUCLEOTIDE SEQUENCE [LARGE SCALE GENOMIC DNA]</scope>
    <source>
        <strain evidence="3">CBS 109288 / IBT 7711</strain>
    </source>
</reference>
<evidence type="ECO:0000313" key="2">
    <source>
        <dbReference type="EMBL" id="KEY66886.1"/>
    </source>
</evidence>
<dbReference type="InterPro" id="IPR051266">
    <property type="entry name" value="CLCR"/>
</dbReference>
<dbReference type="AlphaFoldDB" id="A0A084ANK7"/>
<organism evidence="2 3">
    <name type="scientific">Stachybotrys chartarum (strain CBS 109288 / IBT 7711)</name>
    <name type="common">Toxic black mold</name>
    <name type="synonym">Stilbospora chartarum</name>
    <dbReference type="NCBI Taxonomy" id="1280523"/>
    <lineage>
        <taxon>Eukaryota</taxon>
        <taxon>Fungi</taxon>
        <taxon>Dikarya</taxon>
        <taxon>Ascomycota</taxon>
        <taxon>Pezizomycotina</taxon>
        <taxon>Sordariomycetes</taxon>
        <taxon>Hypocreomycetidae</taxon>
        <taxon>Hypocreales</taxon>
        <taxon>Stachybotryaceae</taxon>
        <taxon>Stachybotrys</taxon>
    </lineage>
</organism>
<dbReference type="Proteomes" id="UP000028045">
    <property type="component" value="Unassembled WGS sequence"/>
</dbReference>
<gene>
    <name evidence="2" type="ORF">S7711_08168</name>
</gene>
<evidence type="ECO:0000313" key="3">
    <source>
        <dbReference type="Proteomes" id="UP000028045"/>
    </source>
</evidence>
<dbReference type="Pfam" id="PF14623">
    <property type="entry name" value="Vint"/>
    <property type="match status" value="1"/>
</dbReference>
<dbReference type="InterPro" id="IPR002035">
    <property type="entry name" value="VWF_A"/>
</dbReference>
<dbReference type="Pfam" id="PF00092">
    <property type="entry name" value="VWA"/>
    <property type="match status" value="1"/>
</dbReference>
<dbReference type="HOGENOM" id="CLU_013635_0_0_1"/>
<dbReference type="Pfam" id="PF14624">
    <property type="entry name" value="Vwaint"/>
    <property type="match status" value="1"/>
</dbReference>
<dbReference type="Gene3D" id="3.40.50.410">
    <property type="entry name" value="von Willebrand factor, type A domain"/>
    <property type="match status" value="1"/>
</dbReference>
<dbReference type="InterPro" id="IPR032838">
    <property type="entry name" value="Vwaint_dom"/>
</dbReference>
<dbReference type="SMART" id="SM00327">
    <property type="entry name" value="VWA"/>
    <property type="match status" value="1"/>
</dbReference>
<keyword evidence="3" id="KW-1185">Reference proteome</keyword>
<dbReference type="OrthoDB" id="10264538at2759"/>
<sequence length="748" mass="80619">MKVPISNDGSGPSPPLLGWVNVVGNDAQIEDLYDTDTVDLEDTQTEDLSLTLEPLPQANTLHVNIDPPPAPETPLSHVPSDIVLVIDVSGSMETNAPIPGEDPSESTGLCILDLVKHAAHTIVETMGEHDRLGIVTFDSAARIVQHLRPMTPSNKATSRENIDKMMPGTATNMWYGMLDAFRVFQEASESTNVPAMMILTDGMPNHMCPREGYVPRLRTMAPFPASIHTFGFGYSLNSHLLKSIADIGGGNYAFIPDAGMIGTVFVHAVANLQATHAMNATLTLTYPAPLEIQTAMGESVDQTPPQTHVHHGKTYSTLNINVGNILYGQARNIVLRVKNIPTVQTVDQLNPPIVDACLKYKRSTSKISEDDGSPASPFARSPELAEAVARRSVLDSSRIPTATMAYHESRARICSFLSSTFSSQIRRSDLQSRTPCGKTFTAIGTEFAALMEKLPAQHYMDDLNRSLMEDLTGPPPHGEISLAINAISNFYRWGVHYLPSYLSAHSRQMCNSFKDTGPLQYGANSPLFIACRDRLDKAFDQLPAPTPSLPRSEKHRGHVSMRSYNNSSGPCFAGSTPVTLASGRSVPIRKLRRGVKVSTPAGVRRVAMVLKTPVRMAMLCCVGAAKLLVTPWHPISCDGGKTWAFPANVADSRPVPYSGAVYSVLLQRDRSAAAHAIRVGGDGVWGVTLGHGIVTGGDVRAHAFLGDYNSVGKGLIRLGADKKGVVVGGGVERDANSGLICGFSKRMT</sequence>
<dbReference type="SUPFAM" id="SSF51294">
    <property type="entry name" value="Hedgehog/intein (Hint) domain"/>
    <property type="match status" value="1"/>
</dbReference>
<dbReference type="EMBL" id="KL648640">
    <property type="protein sequence ID" value="KEY66886.1"/>
    <property type="molecule type" value="Genomic_DNA"/>
</dbReference>
<evidence type="ECO:0000259" key="1">
    <source>
        <dbReference type="PROSITE" id="PS50234"/>
    </source>
</evidence>
<dbReference type="InterPro" id="IPR039510">
    <property type="entry name" value="Vint_dom"/>
</dbReference>